<dbReference type="AlphaFoldDB" id="A0A9Q3E4F9"/>
<gene>
    <name evidence="1" type="ORF">O181_053202</name>
</gene>
<dbReference type="Proteomes" id="UP000765509">
    <property type="component" value="Unassembled WGS sequence"/>
</dbReference>
<keyword evidence="2" id="KW-1185">Reference proteome</keyword>
<name>A0A9Q3E4F9_9BASI</name>
<accession>A0A9Q3E4F9</accession>
<comment type="caution">
    <text evidence="1">The sequence shown here is derived from an EMBL/GenBank/DDBJ whole genome shotgun (WGS) entry which is preliminary data.</text>
</comment>
<reference evidence="1" key="1">
    <citation type="submission" date="2021-03" db="EMBL/GenBank/DDBJ databases">
        <title>Draft genome sequence of rust myrtle Austropuccinia psidii MF-1, a brazilian biotype.</title>
        <authorList>
            <person name="Quecine M.C."/>
            <person name="Pachon D.M.R."/>
            <person name="Bonatelli M.L."/>
            <person name="Correr F.H."/>
            <person name="Franceschini L.M."/>
            <person name="Leite T.F."/>
            <person name="Margarido G.R.A."/>
            <person name="Almeida C.A."/>
            <person name="Ferrarezi J.A."/>
            <person name="Labate C.A."/>
        </authorList>
    </citation>
    <scope>NUCLEOTIDE SEQUENCE</scope>
    <source>
        <strain evidence="1">MF-1</strain>
    </source>
</reference>
<organism evidence="1 2">
    <name type="scientific">Austropuccinia psidii MF-1</name>
    <dbReference type="NCBI Taxonomy" id="1389203"/>
    <lineage>
        <taxon>Eukaryota</taxon>
        <taxon>Fungi</taxon>
        <taxon>Dikarya</taxon>
        <taxon>Basidiomycota</taxon>
        <taxon>Pucciniomycotina</taxon>
        <taxon>Pucciniomycetes</taxon>
        <taxon>Pucciniales</taxon>
        <taxon>Sphaerophragmiaceae</taxon>
        <taxon>Austropuccinia</taxon>
    </lineage>
</organism>
<protein>
    <submittedName>
        <fullName evidence="1">Uncharacterized protein</fullName>
    </submittedName>
</protein>
<dbReference type="EMBL" id="AVOT02023463">
    <property type="protein sequence ID" value="MBW0513487.1"/>
    <property type="molecule type" value="Genomic_DNA"/>
</dbReference>
<evidence type="ECO:0000313" key="1">
    <source>
        <dbReference type="EMBL" id="MBW0513487.1"/>
    </source>
</evidence>
<dbReference type="OrthoDB" id="2595244at2759"/>
<proteinExistence type="predicted"/>
<evidence type="ECO:0000313" key="2">
    <source>
        <dbReference type="Proteomes" id="UP000765509"/>
    </source>
</evidence>
<sequence>MIQNFEDMVKRVCVYGLELKDFEGFTHYWCTLLPALELAYKKSINGSNNQTPAILVKGWNTILPQDSLRKDLVDINPTASGFKGVLEKARQHAERCMKD</sequence>